<protein>
    <submittedName>
        <fullName evidence="7">19938_t:CDS:1</fullName>
    </submittedName>
</protein>
<name>A0A9N9KE94_9GLOM</name>
<feature type="domain" description="BED-type" evidence="6">
    <location>
        <begin position="43"/>
        <end position="92"/>
    </location>
</feature>
<evidence type="ECO:0000259" key="6">
    <source>
        <dbReference type="PROSITE" id="PS50808"/>
    </source>
</evidence>
<keyword evidence="3" id="KW-0862">Zinc</keyword>
<feature type="non-terminal residue" evidence="7">
    <location>
        <position position="92"/>
    </location>
</feature>
<dbReference type="OrthoDB" id="2431372at2759"/>
<dbReference type="EMBL" id="CAJVPY010064997">
    <property type="protein sequence ID" value="CAG8824547.1"/>
    <property type="molecule type" value="Genomic_DNA"/>
</dbReference>
<keyword evidence="1" id="KW-0479">Metal-binding</keyword>
<evidence type="ECO:0000256" key="2">
    <source>
        <dbReference type="ARBA" id="ARBA00022771"/>
    </source>
</evidence>
<reference evidence="7" key="1">
    <citation type="submission" date="2021-06" db="EMBL/GenBank/DDBJ databases">
        <authorList>
            <person name="Kallberg Y."/>
            <person name="Tangrot J."/>
            <person name="Rosling A."/>
        </authorList>
    </citation>
    <scope>NUCLEOTIDE SEQUENCE</scope>
    <source>
        <strain evidence="7">MA453B</strain>
    </source>
</reference>
<evidence type="ECO:0000313" key="8">
    <source>
        <dbReference type="Proteomes" id="UP000789405"/>
    </source>
</evidence>
<feature type="non-terminal residue" evidence="7">
    <location>
        <position position="1"/>
    </location>
</feature>
<evidence type="ECO:0000256" key="3">
    <source>
        <dbReference type="ARBA" id="ARBA00022833"/>
    </source>
</evidence>
<keyword evidence="8" id="KW-1185">Reference proteome</keyword>
<evidence type="ECO:0000256" key="1">
    <source>
        <dbReference type="ARBA" id="ARBA00022723"/>
    </source>
</evidence>
<dbReference type="InterPro" id="IPR003656">
    <property type="entry name" value="Znf_BED"/>
</dbReference>
<accession>A0A9N9KE94</accession>
<comment type="caution">
    <text evidence="7">The sequence shown here is derived from an EMBL/GenBank/DDBJ whole genome shotgun (WGS) entry which is preliminary data.</text>
</comment>
<dbReference type="Proteomes" id="UP000789405">
    <property type="component" value="Unassembled WGS sequence"/>
</dbReference>
<gene>
    <name evidence="7" type="ORF">DERYTH_LOCUS27721</name>
</gene>
<dbReference type="PROSITE" id="PS50808">
    <property type="entry name" value="ZF_BED"/>
    <property type="match status" value="1"/>
</dbReference>
<feature type="compositionally biased region" description="Polar residues" evidence="5">
    <location>
        <begin position="1"/>
        <end position="21"/>
    </location>
</feature>
<evidence type="ECO:0000256" key="5">
    <source>
        <dbReference type="SAM" id="MobiDB-lite"/>
    </source>
</evidence>
<organism evidence="7 8">
    <name type="scientific">Dentiscutata erythropus</name>
    <dbReference type="NCBI Taxonomy" id="1348616"/>
    <lineage>
        <taxon>Eukaryota</taxon>
        <taxon>Fungi</taxon>
        <taxon>Fungi incertae sedis</taxon>
        <taxon>Mucoromycota</taxon>
        <taxon>Glomeromycotina</taxon>
        <taxon>Glomeromycetes</taxon>
        <taxon>Diversisporales</taxon>
        <taxon>Gigasporaceae</taxon>
        <taxon>Dentiscutata</taxon>
    </lineage>
</organism>
<sequence length="92" mass="10630">SQNSETGSNTFSISENEPQEYSETNESNESSLLLTKRRNVSGKKQGDIWLYVNQGVSLGRRYYKASCRYCSVSWERGRPDDMRMHLARQCLN</sequence>
<feature type="compositionally biased region" description="Low complexity" evidence="5">
    <location>
        <begin position="22"/>
        <end position="33"/>
    </location>
</feature>
<dbReference type="AlphaFoldDB" id="A0A9N9KE94"/>
<dbReference type="GO" id="GO:0003677">
    <property type="term" value="F:DNA binding"/>
    <property type="evidence" value="ECO:0007669"/>
    <property type="project" value="InterPro"/>
</dbReference>
<keyword evidence="2 4" id="KW-0863">Zinc-finger</keyword>
<evidence type="ECO:0000313" key="7">
    <source>
        <dbReference type="EMBL" id="CAG8824547.1"/>
    </source>
</evidence>
<evidence type="ECO:0000256" key="4">
    <source>
        <dbReference type="PROSITE-ProRule" id="PRU00027"/>
    </source>
</evidence>
<proteinExistence type="predicted"/>
<feature type="region of interest" description="Disordered" evidence="5">
    <location>
        <begin position="1"/>
        <end position="33"/>
    </location>
</feature>
<dbReference type="GO" id="GO:0008270">
    <property type="term" value="F:zinc ion binding"/>
    <property type="evidence" value="ECO:0007669"/>
    <property type="project" value="UniProtKB-KW"/>
</dbReference>